<evidence type="ECO:0000256" key="1">
    <source>
        <dbReference type="ARBA" id="ARBA00004496"/>
    </source>
</evidence>
<dbReference type="RefSeq" id="WP_390316244.1">
    <property type="nucleotide sequence ID" value="NZ_JBHSPB010000006.1"/>
</dbReference>
<reference evidence="6" key="1">
    <citation type="journal article" date="2019" name="Int. J. Syst. Evol. Microbiol.">
        <title>The Global Catalogue of Microorganisms (GCM) 10K type strain sequencing project: providing services to taxonomists for standard genome sequencing and annotation.</title>
        <authorList>
            <consortium name="The Broad Institute Genomics Platform"/>
            <consortium name="The Broad Institute Genome Sequencing Center for Infectious Disease"/>
            <person name="Wu L."/>
            <person name="Ma J."/>
        </authorList>
    </citation>
    <scope>NUCLEOTIDE SEQUENCE [LARGE SCALE GENOMIC DNA]</scope>
    <source>
        <strain evidence="6">CGMCC 4.7304</strain>
    </source>
</reference>
<dbReference type="Pfam" id="PF00313">
    <property type="entry name" value="CSD"/>
    <property type="match status" value="1"/>
</dbReference>
<dbReference type="InterPro" id="IPR012340">
    <property type="entry name" value="NA-bd_OB-fold"/>
</dbReference>
<protein>
    <submittedName>
        <fullName evidence="5">Cold-shock protein</fullName>
    </submittedName>
</protein>
<dbReference type="PRINTS" id="PR00050">
    <property type="entry name" value="COLDSHOCK"/>
</dbReference>
<dbReference type="SMART" id="SM00357">
    <property type="entry name" value="CSP"/>
    <property type="match status" value="1"/>
</dbReference>
<dbReference type="InterPro" id="IPR050181">
    <property type="entry name" value="Cold_shock_domain"/>
</dbReference>
<dbReference type="PIRSF" id="PIRSF002599">
    <property type="entry name" value="Cold_shock_A"/>
    <property type="match status" value="1"/>
</dbReference>
<evidence type="ECO:0000259" key="4">
    <source>
        <dbReference type="PROSITE" id="PS51857"/>
    </source>
</evidence>
<evidence type="ECO:0000313" key="6">
    <source>
        <dbReference type="Proteomes" id="UP001596083"/>
    </source>
</evidence>
<dbReference type="PROSITE" id="PS51857">
    <property type="entry name" value="CSD_2"/>
    <property type="match status" value="1"/>
</dbReference>
<dbReference type="InterPro" id="IPR011129">
    <property type="entry name" value="CSD"/>
</dbReference>
<dbReference type="PANTHER" id="PTHR11544">
    <property type="entry name" value="COLD SHOCK DOMAIN CONTAINING PROTEINS"/>
    <property type="match status" value="1"/>
</dbReference>
<name>A0ABW0Z3Q4_9ACTN</name>
<evidence type="ECO:0000256" key="3">
    <source>
        <dbReference type="SAM" id="MobiDB-lite"/>
    </source>
</evidence>
<evidence type="ECO:0000313" key="5">
    <source>
        <dbReference type="EMBL" id="MFC5721035.1"/>
    </source>
</evidence>
<organism evidence="5 6">
    <name type="scientific">Streptomyces gamaensis</name>
    <dbReference type="NCBI Taxonomy" id="1763542"/>
    <lineage>
        <taxon>Bacteria</taxon>
        <taxon>Bacillati</taxon>
        <taxon>Actinomycetota</taxon>
        <taxon>Actinomycetes</taxon>
        <taxon>Kitasatosporales</taxon>
        <taxon>Streptomycetaceae</taxon>
        <taxon>Streptomyces</taxon>
    </lineage>
</organism>
<comment type="caution">
    <text evidence="5">The sequence shown here is derived from an EMBL/GenBank/DDBJ whole genome shotgun (WGS) entry which is preliminary data.</text>
</comment>
<dbReference type="Gene3D" id="2.40.50.140">
    <property type="entry name" value="Nucleic acid-binding proteins"/>
    <property type="match status" value="1"/>
</dbReference>
<dbReference type="Proteomes" id="UP001596083">
    <property type="component" value="Unassembled WGS sequence"/>
</dbReference>
<comment type="subcellular location">
    <subcellularLocation>
        <location evidence="1">Cytoplasm</location>
    </subcellularLocation>
</comment>
<dbReference type="InterPro" id="IPR002059">
    <property type="entry name" value="CSP_DNA-bd"/>
</dbReference>
<proteinExistence type="predicted"/>
<feature type="domain" description="CSD" evidence="4">
    <location>
        <begin position="1"/>
        <end position="65"/>
    </location>
</feature>
<accession>A0ABW0Z3Q4</accession>
<keyword evidence="6" id="KW-1185">Reference proteome</keyword>
<dbReference type="SUPFAM" id="SSF50249">
    <property type="entry name" value="Nucleic acid-binding proteins"/>
    <property type="match status" value="1"/>
</dbReference>
<dbReference type="EMBL" id="JBHSPB010000006">
    <property type="protein sequence ID" value="MFC5721035.1"/>
    <property type="molecule type" value="Genomic_DNA"/>
</dbReference>
<gene>
    <name evidence="5" type="ORF">ACFP1Z_12740</name>
</gene>
<keyword evidence="2" id="KW-0963">Cytoplasm</keyword>
<feature type="region of interest" description="Disordered" evidence="3">
    <location>
        <begin position="1"/>
        <end position="24"/>
    </location>
</feature>
<dbReference type="InterPro" id="IPR012156">
    <property type="entry name" value="Cold_shock_CspA"/>
</dbReference>
<evidence type="ECO:0000256" key="2">
    <source>
        <dbReference type="ARBA" id="ARBA00022490"/>
    </source>
</evidence>
<sequence>MHLGRVKSFDPENGSGWISPDDGGDDVWVHYSEIEADPQTLEEDQQVEFDIGSGPTGPQAKNVRPST</sequence>